<dbReference type="SUPFAM" id="SSF55073">
    <property type="entry name" value="Nucleotide cyclase"/>
    <property type="match status" value="1"/>
</dbReference>
<dbReference type="GO" id="GO:0016020">
    <property type="term" value="C:membrane"/>
    <property type="evidence" value="ECO:0007669"/>
    <property type="project" value="InterPro"/>
</dbReference>
<keyword evidence="1" id="KW-0812">Transmembrane</keyword>
<evidence type="ECO:0008006" key="7">
    <source>
        <dbReference type="Google" id="ProtNLM"/>
    </source>
</evidence>
<dbReference type="Gene3D" id="3.30.110.200">
    <property type="match status" value="1"/>
</dbReference>
<dbReference type="PROSITE" id="PS50887">
    <property type="entry name" value="GGDEF"/>
    <property type="match status" value="1"/>
</dbReference>
<feature type="domain" description="HAMP" evidence="3">
    <location>
        <begin position="170"/>
        <end position="221"/>
    </location>
</feature>
<dbReference type="KEGG" id="osg:BST96_16130"/>
<evidence type="ECO:0000259" key="4">
    <source>
        <dbReference type="PROSITE" id="PS50887"/>
    </source>
</evidence>
<dbReference type="EMBL" id="CP019343">
    <property type="protein sequence ID" value="ARN75504.1"/>
    <property type="molecule type" value="Genomic_DNA"/>
</dbReference>
<dbReference type="Proteomes" id="UP000193450">
    <property type="component" value="Chromosome"/>
</dbReference>
<keyword evidence="6" id="KW-1185">Reference proteome</keyword>
<evidence type="ECO:0000256" key="1">
    <source>
        <dbReference type="SAM" id="Phobius"/>
    </source>
</evidence>
<dbReference type="Pfam" id="PF00563">
    <property type="entry name" value="EAL"/>
    <property type="match status" value="1"/>
</dbReference>
<dbReference type="InterPro" id="IPR001633">
    <property type="entry name" value="EAL_dom"/>
</dbReference>
<keyword evidence="1" id="KW-1133">Transmembrane helix</keyword>
<dbReference type="InterPro" id="IPR035919">
    <property type="entry name" value="EAL_sf"/>
</dbReference>
<proteinExistence type="predicted"/>
<evidence type="ECO:0000259" key="2">
    <source>
        <dbReference type="PROSITE" id="PS50883"/>
    </source>
</evidence>
<dbReference type="NCBIfam" id="TIGR00254">
    <property type="entry name" value="GGDEF"/>
    <property type="match status" value="1"/>
</dbReference>
<dbReference type="CDD" id="cd01948">
    <property type="entry name" value="EAL"/>
    <property type="match status" value="1"/>
</dbReference>
<dbReference type="SMART" id="SM00052">
    <property type="entry name" value="EAL"/>
    <property type="match status" value="1"/>
</dbReference>
<reference evidence="5 6" key="1">
    <citation type="submission" date="2016-11" db="EMBL/GenBank/DDBJ databases">
        <title>Trade-off between light-utilization and light-protection in marine flavobacteria.</title>
        <authorList>
            <person name="Kumagai Y."/>
        </authorList>
    </citation>
    <scope>NUCLEOTIDE SEQUENCE [LARGE SCALE GENOMIC DNA]</scope>
    <source>
        <strain evidence="5 6">NBRC 107125</strain>
    </source>
</reference>
<dbReference type="Gene3D" id="6.20.270.20">
    <property type="entry name" value="LapD/MoxY periplasmic domain"/>
    <property type="match status" value="1"/>
</dbReference>
<name>A0A1X9NEM1_9GAMM</name>
<dbReference type="InterPro" id="IPR000160">
    <property type="entry name" value="GGDEF_dom"/>
</dbReference>
<dbReference type="InterPro" id="IPR003660">
    <property type="entry name" value="HAMP_dom"/>
</dbReference>
<feature type="domain" description="EAL" evidence="2">
    <location>
        <begin position="404"/>
        <end position="634"/>
    </location>
</feature>
<dbReference type="RefSeq" id="WP_085759681.1">
    <property type="nucleotide sequence ID" value="NZ_CP019343.1"/>
</dbReference>
<gene>
    <name evidence="5" type="ORF">BST96_16130</name>
</gene>
<sequence length="634" mass="70968">MSLYKQLWAAVLLVMSVSFIASFIVSSLSAKDYLEQQLQLKNIDNANILAVTLSNSDFDPVTTTLMLTSIANSSHLQLLQLHSPTGELLEEFNDNAAIEGVPIWLTQLISIHTEPVTTQITRGWKQAGTITVQSHSKFAYQALWDKTQTLMGYFALIALLTGVIGSFVISIISRPLAAVVDQAAAISRREFIHTPEPKTLEFQAIVRSMNQLSGDVRTMLEQESQQLAQWQQQSQTDTVTGLLNREAFIDKFSALLEHKDEQSAGVVVLVRIMNLAQLNRSHGRVMMDDFLTALANTLRTQDHNRCDRIIGRLNGSDFISVITSDDKVEQIAQRLHQHILQLSQQWKLAEYCDFPCATAHYFANDQYTDIMTKLDNALITAELAAANHIQHGDTVEPSAVSSRRNHWQQLLETAFTYNQFALEHFPLRGSNNQLIHYEAPARLILEDGQQLTAGQFLPWVSRMGWGHRLDLIVSELAIGWINDMQQDVGVNLSADLLSNKDYIVALHKQLQPYSNLDKLWLEIPEYAVYNQFEQFSLLCKLLKPLGCKIGIEHVGQEISRIGLLADLGIHFIKIDSQLIHQIDSNHANQIVVQGLCGIVHSIGLKAYAEGVTTEAEWSMLKGLGINGGTGKYFS</sequence>
<organism evidence="5 6">
    <name type="scientific">Oceanicoccus sagamiensis</name>
    <dbReference type="NCBI Taxonomy" id="716816"/>
    <lineage>
        <taxon>Bacteria</taxon>
        <taxon>Pseudomonadati</taxon>
        <taxon>Pseudomonadota</taxon>
        <taxon>Gammaproteobacteria</taxon>
        <taxon>Cellvibrionales</taxon>
        <taxon>Spongiibacteraceae</taxon>
        <taxon>Oceanicoccus</taxon>
    </lineage>
</organism>
<dbReference type="PANTHER" id="PTHR33121">
    <property type="entry name" value="CYCLIC DI-GMP PHOSPHODIESTERASE PDEF"/>
    <property type="match status" value="1"/>
</dbReference>
<dbReference type="SUPFAM" id="SSF141868">
    <property type="entry name" value="EAL domain-like"/>
    <property type="match status" value="1"/>
</dbReference>
<dbReference type="GO" id="GO:0071111">
    <property type="term" value="F:cyclic-guanylate-specific phosphodiesterase activity"/>
    <property type="evidence" value="ECO:0007669"/>
    <property type="project" value="InterPro"/>
</dbReference>
<dbReference type="PROSITE" id="PS50883">
    <property type="entry name" value="EAL"/>
    <property type="match status" value="1"/>
</dbReference>
<dbReference type="AlphaFoldDB" id="A0A1X9NEM1"/>
<dbReference type="InterPro" id="IPR029787">
    <property type="entry name" value="Nucleotide_cyclase"/>
</dbReference>
<dbReference type="InterPro" id="IPR032244">
    <property type="entry name" value="LapD_MoxY_N"/>
</dbReference>
<keyword evidence="1" id="KW-0472">Membrane</keyword>
<evidence type="ECO:0000313" key="6">
    <source>
        <dbReference type="Proteomes" id="UP000193450"/>
    </source>
</evidence>
<dbReference type="Pfam" id="PF00990">
    <property type="entry name" value="GGDEF"/>
    <property type="match status" value="1"/>
</dbReference>
<dbReference type="InterPro" id="IPR042461">
    <property type="entry name" value="LapD_MoxY_peri_C"/>
</dbReference>
<dbReference type="PANTHER" id="PTHR33121:SF23">
    <property type="entry name" value="CYCLIC DI-GMP PHOSPHODIESTERASE PDEB"/>
    <property type="match status" value="1"/>
</dbReference>
<protein>
    <recommendedName>
        <fullName evidence="7">GGDEF domain-containing protein</fullName>
    </recommendedName>
</protein>
<feature type="transmembrane region" description="Helical" evidence="1">
    <location>
        <begin position="150"/>
        <end position="172"/>
    </location>
</feature>
<dbReference type="InterPro" id="IPR043128">
    <property type="entry name" value="Rev_trsase/Diguanyl_cyclase"/>
</dbReference>
<dbReference type="InterPro" id="IPR050706">
    <property type="entry name" value="Cyclic-di-GMP_PDE-like"/>
</dbReference>
<dbReference type="Gene3D" id="3.20.20.450">
    <property type="entry name" value="EAL domain"/>
    <property type="match status" value="1"/>
</dbReference>
<dbReference type="OrthoDB" id="5894408at2"/>
<dbReference type="STRING" id="716816.BST96_16130"/>
<feature type="domain" description="GGDEF" evidence="4">
    <location>
        <begin position="263"/>
        <end position="394"/>
    </location>
</feature>
<dbReference type="Pfam" id="PF16448">
    <property type="entry name" value="LapD_MoxY_N"/>
    <property type="match status" value="1"/>
</dbReference>
<accession>A0A1X9NEM1</accession>
<dbReference type="Gene3D" id="3.30.70.270">
    <property type="match status" value="1"/>
</dbReference>
<evidence type="ECO:0000313" key="5">
    <source>
        <dbReference type="EMBL" id="ARN75504.1"/>
    </source>
</evidence>
<dbReference type="PROSITE" id="PS50885">
    <property type="entry name" value="HAMP"/>
    <property type="match status" value="1"/>
</dbReference>
<dbReference type="SMART" id="SM00267">
    <property type="entry name" value="GGDEF"/>
    <property type="match status" value="1"/>
</dbReference>
<dbReference type="GO" id="GO:0007165">
    <property type="term" value="P:signal transduction"/>
    <property type="evidence" value="ECO:0007669"/>
    <property type="project" value="InterPro"/>
</dbReference>
<feature type="transmembrane region" description="Helical" evidence="1">
    <location>
        <begin position="6"/>
        <end position="28"/>
    </location>
</feature>
<evidence type="ECO:0000259" key="3">
    <source>
        <dbReference type="PROSITE" id="PS50885"/>
    </source>
</evidence>